<evidence type="ECO:0000259" key="6">
    <source>
        <dbReference type="PROSITE" id="PS50085"/>
    </source>
</evidence>
<evidence type="ECO:0000313" key="7">
    <source>
        <dbReference type="EMBL" id="KAG1309394.1"/>
    </source>
</evidence>
<dbReference type="SMART" id="SM00883">
    <property type="entry name" value="Cpn10"/>
    <property type="match status" value="1"/>
</dbReference>
<gene>
    <name evidence="7" type="ORF">G6F64_005340</name>
</gene>
<feature type="region of interest" description="Disordered" evidence="5">
    <location>
        <begin position="676"/>
        <end position="731"/>
    </location>
</feature>
<evidence type="ECO:0000256" key="2">
    <source>
        <dbReference type="ARBA" id="ARBA00022468"/>
    </source>
</evidence>
<dbReference type="GO" id="GO:0005096">
    <property type="term" value="F:GTPase activator activity"/>
    <property type="evidence" value="ECO:0007669"/>
    <property type="project" value="UniProtKB-KW"/>
</dbReference>
<evidence type="ECO:0000256" key="1">
    <source>
        <dbReference type="ARBA" id="ARBA00006975"/>
    </source>
</evidence>
<evidence type="ECO:0000256" key="4">
    <source>
        <dbReference type="ARBA" id="ARBA00056825"/>
    </source>
</evidence>
<comment type="caution">
    <text evidence="7">The sequence shown here is derived from an EMBL/GenBank/DDBJ whole genome shotgun (WGS) entry which is preliminary data.</text>
</comment>
<comment type="similarity">
    <text evidence="1">Belongs to the GroES chaperonin family.</text>
</comment>
<dbReference type="InterPro" id="IPR000331">
    <property type="entry name" value="Rap/Ran_GAP_dom"/>
</dbReference>
<keyword evidence="8" id="KW-1185">Reference proteome</keyword>
<evidence type="ECO:0000313" key="8">
    <source>
        <dbReference type="Proteomes" id="UP000716291"/>
    </source>
</evidence>
<dbReference type="InterPro" id="IPR037124">
    <property type="entry name" value="Chaperonin_GroES_sf"/>
</dbReference>
<dbReference type="Gene3D" id="3.40.50.11210">
    <property type="entry name" value="Rap/Ran-GAP"/>
    <property type="match status" value="1"/>
</dbReference>
<evidence type="ECO:0000256" key="5">
    <source>
        <dbReference type="SAM" id="MobiDB-lite"/>
    </source>
</evidence>
<dbReference type="InterPro" id="IPR016024">
    <property type="entry name" value="ARM-type_fold"/>
</dbReference>
<dbReference type="SUPFAM" id="SSF48371">
    <property type="entry name" value="ARM repeat"/>
    <property type="match status" value="1"/>
</dbReference>
<proteinExistence type="inferred from homology"/>
<dbReference type="GO" id="GO:0051056">
    <property type="term" value="P:regulation of small GTPase mediated signal transduction"/>
    <property type="evidence" value="ECO:0007669"/>
    <property type="project" value="InterPro"/>
</dbReference>
<name>A0A9P6XAS1_RHIOR</name>
<sequence>MFLDWIAQLRLLQHDSQTNILGSLPLSIRRVLISEITTFLHPSGGKQPPDHSLFGSPAHVKWFMEVIGQSFNLPLEDMGITSDDIDIYARWLFEQHTRPLAVVREGLEQEFYQIIFHQYSLLFQPRIARAINCNATIKDTITPLIQRHIELCKKTLKVFVMAGRTLKLSPETWAVVLKVMLGITDYLLKEPVGETMNVINMADELCDHLLQVLFELWLRSNTMDVEMWDILKSCFMRWTHRPKAIQHWSSLSLALTKRVQSLIGEEGTDGVYVSEPNIKLDLPSEFVYYAWHRVLYLPPHPLQLPPANFTLHMLGIRQLVDTFCQSKTDGNTLLHMFGTFLFDAASRASTSLDHESQRGCSEAFITLCTIFCQPEQKQAFLRTYIEKFYAALSVGLKSPFCLPTLLLSCTELFASDLEGVRILVPDFITAIKKVLPKLRVESNVPLDQLRLAAIKVLSTIMCLPNYLDKIEPTGREEMEQVGGDQEQVIAQVIRVLYAEPQEGSTVKPTLSLKFYVLEMLLMSLRTENSSYNMRYILHLINVYVIEDVPFCPGLVGTVVKLIQDKILTMQLPNDVIFVAFDVLMDFVDLYDYVKRDSKNVARELVLALSRYVNTLLHAGNLANTYGLVVQAYECMIRWVLVSQWITDDRDCYKAVIETLSKGITILDKGVQTASTASEPVSVEKRKRRDTGFPPPKQLFQLPPRVNKGSSHQSAATTAHEQKNQSSTDARPTKECVAIRRAADYYMSLFINQLGRFILPNALNSTRPPIADDIHQLRLYQEKDLDSCPIRCFLIDKRTLLTITDLQNQNIPSILVVIRDTTGKYVWSMETNYKGNIETKESHTHVNIQHNMPRPPLQRQVSVPKATAVNEMEMPTMEKIFASSALQTVLALMERQQKAQEEAIPKMNKACKIAPAGTIVDYETPRGYRLFLSQLGILLPKNREHIIPLKINDTLMNEIEALDLLNERECISVSVYYTKSSNTTWSELVQDLPAPSEQFQQFIHCLGWFVDTENHKGYKGKLTPSTSDTITYYSDRIVEFIAHTPYFLKKQDSDLHQQLTIDDRTCIVWVEEGLANYQSLAHLIKQNAAPNSKLMVYLFISPLKHTSNGLYWIRIHVPSNGSSQRLSENMMILGPLVDGIVVSRHALGSMIRRTAISAHQACRVVTDTFTRPYVARKEYIEEMANRHRTIPTLSEFYYDLFSANKLKNIVPLLDRVLVQRIKPQQQTAAGIYIPEKAQEALNEGIIVAVGKGALNKEGKHIPLQVNAGDKVILPPFGGNPVKVQGEEYILFRDSEILAKVVE</sequence>
<dbReference type="GO" id="GO:0005739">
    <property type="term" value="C:mitochondrion"/>
    <property type="evidence" value="ECO:0007669"/>
    <property type="project" value="UniProtKB-ARBA"/>
</dbReference>
<dbReference type="GO" id="GO:0005524">
    <property type="term" value="F:ATP binding"/>
    <property type="evidence" value="ECO:0007669"/>
    <property type="project" value="InterPro"/>
</dbReference>
<keyword evidence="2" id="KW-0343">GTPase activation</keyword>
<dbReference type="GO" id="GO:0044183">
    <property type="term" value="F:protein folding chaperone"/>
    <property type="evidence" value="ECO:0007669"/>
    <property type="project" value="InterPro"/>
</dbReference>
<dbReference type="InterPro" id="IPR035974">
    <property type="entry name" value="Rap/Ran-GAP_sf"/>
</dbReference>
<evidence type="ECO:0000256" key="3">
    <source>
        <dbReference type="ARBA" id="ARBA00023186"/>
    </source>
</evidence>
<protein>
    <recommendedName>
        <fullName evidence="6">Rap-GAP domain-containing protein</fullName>
    </recommendedName>
</protein>
<dbReference type="OrthoDB" id="1749473at2759"/>
<feature type="compositionally biased region" description="Polar residues" evidence="5">
    <location>
        <begin position="707"/>
        <end position="729"/>
    </location>
</feature>
<dbReference type="PRINTS" id="PR00297">
    <property type="entry name" value="CHAPERONIN10"/>
</dbReference>
<dbReference type="PANTHER" id="PTHR21344">
    <property type="entry name" value="RAL GTPASE-ACTIVATING PROTEIN SUBUNIT BETA"/>
    <property type="match status" value="1"/>
</dbReference>
<dbReference type="Gene3D" id="2.30.33.40">
    <property type="entry name" value="GroES chaperonin"/>
    <property type="match status" value="1"/>
</dbReference>
<dbReference type="CDD" id="cd00320">
    <property type="entry name" value="cpn10"/>
    <property type="match status" value="1"/>
</dbReference>
<dbReference type="Pfam" id="PF20412">
    <property type="entry name" value="RALGAPB_N"/>
    <property type="match status" value="1"/>
</dbReference>
<dbReference type="InterPro" id="IPR046859">
    <property type="entry name" value="RGPA/RALGAPB_N"/>
</dbReference>
<reference evidence="7" key="1">
    <citation type="journal article" date="2020" name="Microb. Genom.">
        <title>Genetic diversity of clinical and environmental Mucorales isolates obtained from an investigation of mucormycosis cases among solid organ transplant recipients.</title>
        <authorList>
            <person name="Nguyen M.H."/>
            <person name="Kaul D."/>
            <person name="Muto C."/>
            <person name="Cheng S.J."/>
            <person name="Richter R.A."/>
            <person name="Bruno V.M."/>
            <person name="Liu G."/>
            <person name="Beyhan S."/>
            <person name="Sundermann A.J."/>
            <person name="Mounaud S."/>
            <person name="Pasculle A.W."/>
            <person name="Nierman W.C."/>
            <person name="Driscoll E."/>
            <person name="Cumbie R."/>
            <person name="Clancy C.J."/>
            <person name="Dupont C.L."/>
        </authorList>
    </citation>
    <scope>NUCLEOTIDE SEQUENCE</scope>
    <source>
        <strain evidence="7">GL11</strain>
    </source>
</reference>
<dbReference type="EMBL" id="JAANQT010000644">
    <property type="protein sequence ID" value="KAG1309394.1"/>
    <property type="molecule type" value="Genomic_DNA"/>
</dbReference>
<dbReference type="SUPFAM" id="SSF50129">
    <property type="entry name" value="GroES-like"/>
    <property type="match status" value="1"/>
</dbReference>
<dbReference type="Pfam" id="PF02145">
    <property type="entry name" value="Rap_GAP"/>
    <property type="match status" value="1"/>
</dbReference>
<dbReference type="InterPro" id="IPR020818">
    <property type="entry name" value="Chaperonin_GroES"/>
</dbReference>
<dbReference type="InterPro" id="IPR039930">
    <property type="entry name" value="RALGAPB"/>
</dbReference>
<dbReference type="FunFam" id="2.30.33.40:FF:000002">
    <property type="entry name" value="10 kDa chaperonin, mitochondrial"/>
    <property type="match status" value="1"/>
</dbReference>
<organism evidence="7 8">
    <name type="scientific">Rhizopus oryzae</name>
    <name type="common">Mucormycosis agent</name>
    <name type="synonym">Rhizopus arrhizus var. delemar</name>
    <dbReference type="NCBI Taxonomy" id="64495"/>
    <lineage>
        <taxon>Eukaryota</taxon>
        <taxon>Fungi</taxon>
        <taxon>Fungi incertae sedis</taxon>
        <taxon>Mucoromycota</taxon>
        <taxon>Mucoromycotina</taxon>
        <taxon>Mucoromycetes</taxon>
        <taxon>Mucorales</taxon>
        <taxon>Mucorineae</taxon>
        <taxon>Rhizopodaceae</taxon>
        <taxon>Rhizopus</taxon>
    </lineage>
</organism>
<dbReference type="Pfam" id="PF00166">
    <property type="entry name" value="Cpn10"/>
    <property type="match status" value="1"/>
</dbReference>
<dbReference type="SUPFAM" id="SSF111347">
    <property type="entry name" value="Rap/Ran-GAP"/>
    <property type="match status" value="1"/>
</dbReference>
<dbReference type="Proteomes" id="UP000716291">
    <property type="component" value="Unassembled WGS sequence"/>
</dbReference>
<accession>A0A9P6XAS1</accession>
<comment type="function">
    <text evidence="4">Eukaryotic CPN10 homolog which is essential for mitochondrial protein biogenesis, together with CPN60. Binds to CPN60 in the presence of Mg-ATP and suppresses the ATPase activity of the latter.</text>
</comment>
<dbReference type="InterPro" id="IPR011032">
    <property type="entry name" value="GroES-like_sf"/>
</dbReference>
<keyword evidence="3" id="KW-0143">Chaperone</keyword>
<dbReference type="HAMAP" id="MF_00580">
    <property type="entry name" value="CH10"/>
    <property type="match status" value="1"/>
</dbReference>
<dbReference type="PANTHER" id="PTHR21344:SF1">
    <property type="entry name" value="RAL GTPASE-ACTIVATING PROTEIN SUBUNIT BETA"/>
    <property type="match status" value="1"/>
</dbReference>
<feature type="domain" description="Rap-GAP" evidence="6">
    <location>
        <begin position="958"/>
        <end position="1182"/>
    </location>
</feature>
<dbReference type="PROSITE" id="PS50085">
    <property type="entry name" value="RAPGAP"/>
    <property type="match status" value="1"/>
</dbReference>